<dbReference type="EC" id="3.-.-.-" evidence="6"/>
<dbReference type="InterPro" id="IPR002731">
    <property type="entry name" value="ATPase_BadF"/>
</dbReference>
<comment type="caution">
    <text evidence="6">The sequence shown here is derived from an EMBL/GenBank/DDBJ whole genome shotgun (WGS) entry which is preliminary data.</text>
</comment>
<dbReference type="InterPro" id="IPR008275">
    <property type="entry name" value="CoA_E_activase_dom"/>
</dbReference>
<dbReference type="PANTHER" id="PTHR32329">
    <property type="entry name" value="BIFUNCTIONAL PROTEIN [INCLUDES 2-HYDROXYACYL-COA DEHYDRATASE (N-TER) AND ITS ACTIVATOR DOMAIN (C_TERM)-RELATED"/>
    <property type="match status" value="1"/>
</dbReference>
<reference evidence="6" key="1">
    <citation type="submission" date="2019-08" db="EMBL/GenBank/DDBJ databases">
        <authorList>
            <person name="Kucharzyk K."/>
            <person name="Murdoch R.W."/>
            <person name="Higgins S."/>
            <person name="Loffler F."/>
        </authorList>
    </citation>
    <scope>NUCLEOTIDE SEQUENCE</scope>
</reference>
<keyword evidence="4" id="KW-0411">Iron-sulfur</keyword>
<dbReference type="GO" id="GO:0051536">
    <property type="term" value="F:iron-sulfur cluster binding"/>
    <property type="evidence" value="ECO:0007669"/>
    <property type="project" value="UniProtKB-KW"/>
</dbReference>
<dbReference type="InterPro" id="IPR051805">
    <property type="entry name" value="Dehydratase_Activator_Redct"/>
</dbReference>
<dbReference type="PANTHER" id="PTHR32329:SF2">
    <property type="entry name" value="BIFUNCTIONAL PROTEIN [INCLUDES 2-HYDROXYACYL-COA DEHYDRATASE (N-TER) AND ITS ACTIVATOR DOMAIN (C_TERM)"/>
    <property type="match status" value="1"/>
</dbReference>
<dbReference type="SUPFAM" id="SSF53067">
    <property type="entry name" value="Actin-like ATPase domain"/>
    <property type="match status" value="1"/>
</dbReference>
<proteinExistence type="predicted"/>
<dbReference type="GO" id="GO:0016787">
    <property type="term" value="F:hydrolase activity"/>
    <property type="evidence" value="ECO:0007669"/>
    <property type="project" value="UniProtKB-KW"/>
</dbReference>
<dbReference type="GO" id="GO:0046872">
    <property type="term" value="F:metal ion binding"/>
    <property type="evidence" value="ECO:0007669"/>
    <property type="project" value="UniProtKB-KW"/>
</dbReference>
<comment type="cofactor">
    <cofactor evidence="1">
        <name>[4Fe-4S] cluster</name>
        <dbReference type="ChEBI" id="CHEBI:49883"/>
    </cofactor>
</comment>
<evidence type="ECO:0000256" key="1">
    <source>
        <dbReference type="ARBA" id="ARBA00001966"/>
    </source>
</evidence>
<evidence type="ECO:0000256" key="2">
    <source>
        <dbReference type="ARBA" id="ARBA00022723"/>
    </source>
</evidence>
<dbReference type="EMBL" id="VSSQ01028193">
    <property type="protein sequence ID" value="MPM77808.1"/>
    <property type="molecule type" value="Genomic_DNA"/>
</dbReference>
<name>A0A645CLM6_9ZZZZ</name>
<dbReference type="Gene3D" id="3.30.420.40">
    <property type="match status" value="2"/>
</dbReference>
<sequence length="269" mass="27617">MYFLGIDIGSSSSKAALADEGKNVVAARVVNLGTGTNGIQAALEALYAQAGASPRDIAYTVATGYGRLLYKDADRQITEISCHARGINHLMKGIGTVVDIGGQDSKVIRLGEDGSVQNFVMNEKCAAGTGRFLEVMARVLGCTIGQLSDLAAQSTREVAISSVCTVFAESEVISQLSQGSHPNDVAMGALRAVAMRVAGMCGRVGISGRVAMSGGVALNQSMVEVLGRELGCPVTPAPHTQAVGAIGAALFARELYEKTGGSPAPRTGG</sequence>
<gene>
    <name evidence="6" type="primary">hadI_9</name>
    <name evidence="6" type="ORF">SDC9_124816</name>
</gene>
<dbReference type="Pfam" id="PF01869">
    <property type="entry name" value="BcrAD_BadFG"/>
    <property type="match status" value="1"/>
</dbReference>
<feature type="domain" description="ATPase BadF/BadG/BcrA/BcrD type" evidence="5">
    <location>
        <begin position="4"/>
        <end position="252"/>
    </location>
</feature>
<organism evidence="6">
    <name type="scientific">bioreactor metagenome</name>
    <dbReference type="NCBI Taxonomy" id="1076179"/>
    <lineage>
        <taxon>unclassified sequences</taxon>
        <taxon>metagenomes</taxon>
        <taxon>ecological metagenomes</taxon>
    </lineage>
</organism>
<evidence type="ECO:0000259" key="5">
    <source>
        <dbReference type="Pfam" id="PF01869"/>
    </source>
</evidence>
<accession>A0A645CLM6</accession>
<keyword evidence="2" id="KW-0479">Metal-binding</keyword>
<evidence type="ECO:0000256" key="4">
    <source>
        <dbReference type="ARBA" id="ARBA00023014"/>
    </source>
</evidence>
<dbReference type="InterPro" id="IPR043129">
    <property type="entry name" value="ATPase_NBD"/>
</dbReference>
<keyword evidence="3" id="KW-0408">Iron</keyword>
<protein>
    <submittedName>
        <fullName evidence="6">2-hydroxyisocaproyl-CoA dehydratase activator</fullName>
        <ecNumber evidence="6">3.-.-.-</ecNumber>
    </submittedName>
</protein>
<evidence type="ECO:0000256" key="3">
    <source>
        <dbReference type="ARBA" id="ARBA00023004"/>
    </source>
</evidence>
<dbReference type="AlphaFoldDB" id="A0A645CLM6"/>
<keyword evidence="6" id="KW-0378">Hydrolase</keyword>
<evidence type="ECO:0000313" key="6">
    <source>
        <dbReference type="EMBL" id="MPM77808.1"/>
    </source>
</evidence>
<dbReference type="NCBIfam" id="TIGR00241">
    <property type="entry name" value="CoA_E_activ"/>
    <property type="match status" value="1"/>
</dbReference>